<evidence type="ECO:0000313" key="11">
    <source>
        <dbReference type="Proteomes" id="UP001163823"/>
    </source>
</evidence>
<evidence type="ECO:0000256" key="8">
    <source>
        <dbReference type="SAM" id="MobiDB-lite"/>
    </source>
</evidence>
<keyword evidence="11" id="KW-1185">Reference proteome</keyword>
<evidence type="ECO:0000256" key="3">
    <source>
        <dbReference type="ARBA" id="ARBA00022448"/>
    </source>
</evidence>
<comment type="caution">
    <text evidence="10">The sequence shown here is derived from an EMBL/GenBank/DDBJ whole genome shotgun (WGS) entry which is preliminary data.</text>
</comment>
<keyword evidence="4" id="KW-0963">Cytoplasm</keyword>
<organism evidence="10 11">
    <name type="scientific">Quillaja saponaria</name>
    <name type="common">Soap bark tree</name>
    <dbReference type="NCBI Taxonomy" id="32244"/>
    <lineage>
        <taxon>Eukaryota</taxon>
        <taxon>Viridiplantae</taxon>
        <taxon>Streptophyta</taxon>
        <taxon>Embryophyta</taxon>
        <taxon>Tracheophyta</taxon>
        <taxon>Spermatophyta</taxon>
        <taxon>Magnoliopsida</taxon>
        <taxon>eudicotyledons</taxon>
        <taxon>Gunneridae</taxon>
        <taxon>Pentapetalae</taxon>
        <taxon>rosids</taxon>
        <taxon>fabids</taxon>
        <taxon>Fabales</taxon>
        <taxon>Quillajaceae</taxon>
        <taxon>Quillaja</taxon>
    </lineage>
</organism>
<reference evidence="10" key="1">
    <citation type="journal article" date="2023" name="Science">
        <title>Elucidation of the pathway for biosynthesis of saponin adjuvants from the soapbark tree.</title>
        <authorList>
            <person name="Reed J."/>
            <person name="Orme A."/>
            <person name="El-Demerdash A."/>
            <person name="Owen C."/>
            <person name="Martin L.B.B."/>
            <person name="Misra R.C."/>
            <person name="Kikuchi S."/>
            <person name="Rejzek M."/>
            <person name="Martin A.C."/>
            <person name="Harkess A."/>
            <person name="Leebens-Mack J."/>
            <person name="Louveau T."/>
            <person name="Stephenson M.J."/>
            <person name="Osbourn A."/>
        </authorList>
    </citation>
    <scope>NUCLEOTIDE SEQUENCE</scope>
    <source>
        <strain evidence="10">S10</strain>
    </source>
</reference>
<sequence>MILREILCCVASRVYAAPGGNWDELRDYVISSINSESEHRQEVGLSMFREIPQIVGSSLTPIPDSLQMRLLELFTSLSSHIQFLALSATFSFACKLDEYEGHADMSNLLLGMINLINDNWLAGGQKELVEKGLEGLSNLARKSPDFLFIEKDFVLETMIRIAESDFGSDIRCAAIDVLIGLDDAAMDQMLEMMKTMSSEMIRRIISILMDMIACFEDDPVWYNMETDQEDNNSGLSKSYYTGVCLLDRISFNGKENIVVSIAFKLMSEYLASDNWKKRYSGVKTLDVIEDSCPQEVTVDYFDQAVTMISTSLRDAHPRVRCFATNFIIQRNAEFRAKLAVYNLKILPPLVAIIDDFQNPFLQEQFHPIYNDTMESLKAVLCTDSDASGCLIRVKSAECMCSIHKDLNKGKFGTDVTEVLAQLCRFLEKDSVTFLKDFVPKLLQSAELSIDADAAMPKLLLSALSAVKEENGYDMSYMQELALRIIPALLQALYELDNSAEEREMSISIFNYFVQQCKEAANRYYDIYMPILMQACTDDSPYVRKEAAKGISLCAVVGRSKFEAIADVAAGCLECVIRHPNASSSEGAMAHDAAVSALGKIMEYQYDSINAYEEVGWRWKEEILRGAKPIICWLVKLIMEMNLPKLRFKMQCEEQDIAYTFMYFPIGLHLGQVVQTWLNCLPLKNDWSEAKIAHAQLANMLQWIDGDLLGPENEHLPKVLSVIKQVLAEKHKLATEATAILMEELLSHLPGIHSALLSALASPNHVVQIRAIWGCGQFGPVWLSLVPVKDDCRGQSPNNEKSRSIAVYIEAAAPISLSLVPDQALSLQNGVPIRQTPKKSSTVKIHKSRVYTQILRAPPSSQQRILAQKPNSTVTTTIFFNRGPPNGRSRRTRRPTSPYHTLYRSRFH</sequence>
<accession>A0AAD7PRI9</accession>
<evidence type="ECO:0000256" key="5">
    <source>
        <dbReference type="ARBA" id="ARBA00022737"/>
    </source>
</evidence>
<dbReference type="GO" id="GO:0005737">
    <property type="term" value="C:cytoplasm"/>
    <property type="evidence" value="ECO:0007669"/>
    <property type="project" value="UniProtKB-SubCell"/>
</dbReference>
<comment type="subcellular location">
    <subcellularLocation>
        <location evidence="2">Cytoplasm</location>
    </subcellularLocation>
    <subcellularLocation>
        <location evidence="1">Nucleus</location>
    </subcellularLocation>
</comment>
<dbReference type="PANTHER" id="PTHR10527">
    <property type="entry name" value="IMPORTIN BETA"/>
    <property type="match status" value="1"/>
</dbReference>
<dbReference type="EMBL" id="JARAOO010000006">
    <property type="protein sequence ID" value="KAJ7964439.1"/>
    <property type="molecule type" value="Genomic_DNA"/>
</dbReference>
<feature type="domain" description="IPO4/5-like TPR repeats" evidence="9">
    <location>
        <begin position="12"/>
        <end position="147"/>
    </location>
</feature>
<keyword evidence="5" id="KW-0677">Repeat</keyword>
<name>A0AAD7PRI9_QUISA</name>
<dbReference type="SUPFAM" id="SSF48371">
    <property type="entry name" value="ARM repeat"/>
    <property type="match status" value="1"/>
</dbReference>
<dbReference type="Proteomes" id="UP001163823">
    <property type="component" value="Chromosome 6"/>
</dbReference>
<evidence type="ECO:0000256" key="4">
    <source>
        <dbReference type="ARBA" id="ARBA00022490"/>
    </source>
</evidence>
<evidence type="ECO:0000313" key="10">
    <source>
        <dbReference type="EMBL" id="KAJ7964439.1"/>
    </source>
</evidence>
<dbReference type="InterPro" id="IPR016024">
    <property type="entry name" value="ARM-type_fold"/>
</dbReference>
<evidence type="ECO:0000259" key="9">
    <source>
        <dbReference type="Pfam" id="PF25780"/>
    </source>
</evidence>
<dbReference type="GO" id="GO:0006606">
    <property type="term" value="P:protein import into nucleus"/>
    <property type="evidence" value="ECO:0007669"/>
    <property type="project" value="InterPro"/>
</dbReference>
<evidence type="ECO:0000256" key="6">
    <source>
        <dbReference type="ARBA" id="ARBA00022927"/>
    </source>
</evidence>
<evidence type="ECO:0000256" key="1">
    <source>
        <dbReference type="ARBA" id="ARBA00004123"/>
    </source>
</evidence>
<keyword evidence="6" id="KW-0653">Protein transport</keyword>
<dbReference type="InterPro" id="IPR011989">
    <property type="entry name" value="ARM-like"/>
</dbReference>
<dbReference type="Pfam" id="PF25780">
    <property type="entry name" value="TPR_IPO5"/>
    <property type="match status" value="1"/>
</dbReference>
<dbReference type="InterPro" id="IPR057672">
    <property type="entry name" value="TPR_IPO4/5"/>
</dbReference>
<proteinExistence type="predicted"/>
<dbReference type="Gene3D" id="1.25.10.10">
    <property type="entry name" value="Leucine-rich Repeat Variant"/>
    <property type="match status" value="3"/>
</dbReference>
<keyword evidence="3" id="KW-0813">Transport</keyword>
<evidence type="ECO:0000256" key="7">
    <source>
        <dbReference type="ARBA" id="ARBA00023242"/>
    </source>
</evidence>
<keyword evidence="7" id="KW-0539">Nucleus</keyword>
<feature type="region of interest" description="Disordered" evidence="8">
    <location>
        <begin position="879"/>
        <end position="907"/>
    </location>
</feature>
<gene>
    <name evidence="10" type="ORF">O6P43_014255</name>
</gene>
<protein>
    <submittedName>
        <fullName evidence="10">Importin-5-like</fullName>
    </submittedName>
</protein>
<evidence type="ECO:0000256" key="2">
    <source>
        <dbReference type="ARBA" id="ARBA00004496"/>
    </source>
</evidence>
<dbReference type="InterPro" id="IPR040122">
    <property type="entry name" value="Importin_beta"/>
</dbReference>
<dbReference type="AlphaFoldDB" id="A0AAD7PRI9"/>